<organism evidence="2 3">
    <name type="scientific">Muricoprocola aceti</name>
    <dbReference type="NCBI Taxonomy" id="2981772"/>
    <lineage>
        <taxon>Bacteria</taxon>
        <taxon>Bacillati</taxon>
        <taxon>Bacillota</taxon>
        <taxon>Clostridia</taxon>
        <taxon>Lachnospirales</taxon>
        <taxon>Lachnospiraceae</taxon>
        <taxon>Muricoprocola</taxon>
    </lineage>
</organism>
<dbReference type="EMBL" id="JAOQKE010000005">
    <property type="protein sequence ID" value="MCU6725038.1"/>
    <property type="molecule type" value="Genomic_DNA"/>
</dbReference>
<dbReference type="Proteomes" id="UP001652338">
    <property type="component" value="Unassembled WGS sequence"/>
</dbReference>
<evidence type="ECO:0000313" key="2">
    <source>
        <dbReference type="EMBL" id="MCU6725038.1"/>
    </source>
</evidence>
<feature type="compositionally biased region" description="Basic and acidic residues" evidence="1">
    <location>
        <begin position="103"/>
        <end position="113"/>
    </location>
</feature>
<reference evidence="2 3" key="1">
    <citation type="journal article" date="2021" name="ISME Commun">
        <title>Automated analysis of genomic sequences facilitates high-throughput and comprehensive description of bacteria.</title>
        <authorList>
            <person name="Hitch T.C.A."/>
        </authorList>
    </citation>
    <scope>NUCLEOTIDE SEQUENCE [LARGE SCALE GENOMIC DNA]</scope>
    <source>
        <strain evidence="2 3">Sanger_29</strain>
    </source>
</reference>
<name>A0ABT2SKK4_9FIRM</name>
<proteinExistence type="predicted"/>
<accession>A0ABT2SKK4</accession>
<feature type="region of interest" description="Disordered" evidence="1">
    <location>
        <begin position="93"/>
        <end position="113"/>
    </location>
</feature>
<sequence length="113" mass="12895">MSENRGREDVKRNQIVPGKTGSSRVIYSTIKTPQVGAKPKGTSWSQLVSQRNWKSWFEGNCVYWNAAAISKDYDDKMMDNCIELFCSENLGREEETSTEIESAEEKFTEAETE</sequence>
<evidence type="ECO:0000313" key="3">
    <source>
        <dbReference type="Proteomes" id="UP001652338"/>
    </source>
</evidence>
<protein>
    <submittedName>
        <fullName evidence="2">Uncharacterized protein</fullName>
    </submittedName>
</protein>
<evidence type="ECO:0000256" key="1">
    <source>
        <dbReference type="SAM" id="MobiDB-lite"/>
    </source>
</evidence>
<dbReference type="RefSeq" id="WP_262654442.1">
    <property type="nucleotide sequence ID" value="NZ_JAOQKE010000005.1"/>
</dbReference>
<comment type="caution">
    <text evidence="2">The sequence shown here is derived from an EMBL/GenBank/DDBJ whole genome shotgun (WGS) entry which is preliminary data.</text>
</comment>
<keyword evidence="3" id="KW-1185">Reference proteome</keyword>
<gene>
    <name evidence="2" type="ORF">OCV47_06700</name>
</gene>